<keyword evidence="2" id="KW-1133">Transmembrane helix</keyword>
<keyword evidence="1" id="KW-0802">TPR repeat</keyword>
<dbReference type="InterPro" id="IPR019734">
    <property type="entry name" value="TPR_rpt"/>
</dbReference>
<dbReference type="PROSITE" id="PS50005">
    <property type="entry name" value="TPR"/>
    <property type="match status" value="3"/>
</dbReference>
<feature type="repeat" description="TPR" evidence="1">
    <location>
        <begin position="325"/>
        <end position="358"/>
    </location>
</feature>
<dbReference type="InterPro" id="IPR011990">
    <property type="entry name" value="TPR-like_helical_dom_sf"/>
</dbReference>
<dbReference type="STRING" id="1642818.AWE51_16385"/>
<organism evidence="5 6">
    <name type="scientific">Aquimarina aggregata</name>
    <dbReference type="NCBI Taxonomy" id="1642818"/>
    <lineage>
        <taxon>Bacteria</taxon>
        <taxon>Pseudomonadati</taxon>
        <taxon>Bacteroidota</taxon>
        <taxon>Flavobacteriia</taxon>
        <taxon>Flavobacteriales</taxon>
        <taxon>Flavobacteriaceae</taxon>
        <taxon>Aquimarina</taxon>
    </lineage>
</organism>
<dbReference type="Gene3D" id="1.25.40.10">
    <property type="entry name" value="Tetratricopeptide repeat domain"/>
    <property type="match status" value="3"/>
</dbReference>
<comment type="caution">
    <text evidence="5">The sequence shown here is derived from an EMBL/GenBank/DDBJ whole genome shotgun (WGS) entry which is preliminary data.</text>
</comment>
<dbReference type="SUPFAM" id="SSF46894">
    <property type="entry name" value="C-terminal effector domain of the bipartite response regulators"/>
    <property type="match status" value="1"/>
</dbReference>
<accession>A0A163D1P4</accession>
<gene>
    <name evidence="5" type="ORF">AWE51_16385</name>
</gene>
<evidence type="ECO:0000259" key="4">
    <source>
        <dbReference type="SMART" id="SM00421"/>
    </source>
</evidence>
<dbReference type="SUPFAM" id="SSF48452">
    <property type="entry name" value="TPR-like"/>
    <property type="match status" value="2"/>
</dbReference>
<dbReference type="SMART" id="SM00421">
    <property type="entry name" value="HTH_LUXR"/>
    <property type="match status" value="1"/>
</dbReference>
<feature type="repeat" description="TPR" evidence="1">
    <location>
        <begin position="243"/>
        <end position="276"/>
    </location>
</feature>
<proteinExistence type="predicted"/>
<feature type="repeat" description="TPR" evidence="1">
    <location>
        <begin position="83"/>
        <end position="116"/>
    </location>
</feature>
<dbReference type="PROSITE" id="PS50293">
    <property type="entry name" value="TPR_REGION"/>
    <property type="match status" value="1"/>
</dbReference>
<dbReference type="InterPro" id="IPR016032">
    <property type="entry name" value="Sig_transdc_resp-reg_C-effctor"/>
</dbReference>
<dbReference type="RefSeq" id="WP_066308227.1">
    <property type="nucleotide sequence ID" value="NZ_LQRT01000001.1"/>
</dbReference>
<feature type="transmembrane region" description="Helical" evidence="2">
    <location>
        <begin position="437"/>
        <end position="455"/>
    </location>
</feature>
<dbReference type="EMBL" id="LQRT01000001">
    <property type="protein sequence ID" value="KZS42929.1"/>
    <property type="molecule type" value="Genomic_DNA"/>
</dbReference>
<keyword evidence="6" id="KW-1185">Reference proteome</keyword>
<sequence>MFLRTFIFFWLFFICVLANAQNDKVVDSLLQVIHRKSVADTTLVKAFNDLGVQYAISKPLLAKKYIMKALAISEQNNNPREIAGSYNSLGKVYLYQDEYDTALKYFEKALEINKKSNHIWGQASALHQIAATHVYSGNYLEGITVLEESGALFLKKNDSLSYAKSLQTMAVAYKGLGQLSVATKKSLASIKIYQQLNITTGIAHSNFQLGDILSIKKEYRKALPYFKSSLSVFQETGNFKFILIIHQNLGWCYKELKEYDNAIKHYEKALEIYKNKYPISNSSYALSMLSEIYYELNQPDKATYYQKKAVQELNSNKKMYKLGKAYTYISMGTLFLKQKKTDSAVFYAQKALKYTHKNGFLRAKMDTYHLLALAAEEKNNNIVALEYFKKLAILKDSIQELENKTLVYELSAQYESNEKDLKIKQFEKSTKTKQKQIGALIILGLVCIAFLLVGGKKLRKKNKQKRKLEEMVKRKNKELTANTLHLLRKNNTLNNVKEKLTNLCNTPGENVYPYRKVLQVINFDEKEDQNWELFRELFEETHHGFYKKINDRFPSITSKELRLICLLRLNLSSKEISKFLNISPEGVKKARYRLRKKMNLTTKESLEDYIINI</sequence>
<reference evidence="5 6" key="1">
    <citation type="submission" date="2016-01" db="EMBL/GenBank/DDBJ databases">
        <title>The draft genome sequence of Aquimarina sp. RZW4-3-2.</title>
        <authorList>
            <person name="Wang Y."/>
        </authorList>
    </citation>
    <scope>NUCLEOTIDE SEQUENCE [LARGE SCALE GENOMIC DNA]</scope>
    <source>
        <strain evidence="5 6">RZW4-3-2</strain>
    </source>
</reference>
<dbReference type="PANTHER" id="PTHR10098">
    <property type="entry name" value="RAPSYN-RELATED"/>
    <property type="match status" value="1"/>
</dbReference>
<feature type="chain" id="PRO_5007842190" description="HTH luxR-type domain-containing protein" evidence="3">
    <location>
        <begin position="21"/>
        <end position="613"/>
    </location>
</feature>
<dbReference type="Pfam" id="PF00515">
    <property type="entry name" value="TPR_1"/>
    <property type="match status" value="1"/>
</dbReference>
<protein>
    <recommendedName>
        <fullName evidence="4">HTH luxR-type domain-containing protein</fullName>
    </recommendedName>
</protein>
<evidence type="ECO:0000313" key="6">
    <source>
        <dbReference type="Proteomes" id="UP000076715"/>
    </source>
</evidence>
<dbReference type="Pfam" id="PF13424">
    <property type="entry name" value="TPR_12"/>
    <property type="match status" value="1"/>
</dbReference>
<dbReference type="GO" id="GO:0003677">
    <property type="term" value="F:DNA binding"/>
    <property type="evidence" value="ECO:0007669"/>
    <property type="project" value="InterPro"/>
</dbReference>
<dbReference type="InterPro" id="IPR000792">
    <property type="entry name" value="Tscrpt_reg_LuxR_C"/>
</dbReference>
<dbReference type="InterPro" id="IPR036388">
    <property type="entry name" value="WH-like_DNA-bd_sf"/>
</dbReference>
<name>A0A163D1P4_9FLAO</name>
<evidence type="ECO:0000256" key="1">
    <source>
        <dbReference type="PROSITE-ProRule" id="PRU00339"/>
    </source>
</evidence>
<keyword evidence="2" id="KW-0472">Membrane</keyword>
<keyword evidence="2" id="KW-0812">Transmembrane</keyword>
<feature type="signal peptide" evidence="3">
    <location>
        <begin position="1"/>
        <end position="20"/>
    </location>
</feature>
<evidence type="ECO:0000313" key="5">
    <source>
        <dbReference type="EMBL" id="KZS42929.1"/>
    </source>
</evidence>
<dbReference type="SMART" id="SM00028">
    <property type="entry name" value="TPR"/>
    <property type="match status" value="6"/>
</dbReference>
<dbReference type="Gene3D" id="1.10.10.10">
    <property type="entry name" value="Winged helix-like DNA-binding domain superfamily/Winged helix DNA-binding domain"/>
    <property type="match status" value="1"/>
</dbReference>
<evidence type="ECO:0000256" key="2">
    <source>
        <dbReference type="SAM" id="Phobius"/>
    </source>
</evidence>
<feature type="domain" description="HTH luxR-type" evidence="4">
    <location>
        <begin position="553"/>
        <end position="610"/>
    </location>
</feature>
<dbReference type="OrthoDB" id="1090267at2"/>
<keyword evidence="3" id="KW-0732">Signal</keyword>
<dbReference type="Proteomes" id="UP000076715">
    <property type="component" value="Unassembled WGS sequence"/>
</dbReference>
<evidence type="ECO:0000256" key="3">
    <source>
        <dbReference type="SAM" id="SignalP"/>
    </source>
</evidence>
<dbReference type="AlphaFoldDB" id="A0A163D1P4"/>
<dbReference type="GO" id="GO:0006355">
    <property type="term" value="P:regulation of DNA-templated transcription"/>
    <property type="evidence" value="ECO:0007669"/>
    <property type="project" value="InterPro"/>
</dbReference>